<keyword evidence="2" id="KW-0805">Transcription regulation</keyword>
<name>A0ABZ1D0W0_9TREE</name>
<evidence type="ECO:0000313" key="7">
    <source>
        <dbReference type="Proteomes" id="UP001329825"/>
    </source>
</evidence>
<evidence type="ECO:0000256" key="1">
    <source>
        <dbReference type="ARBA" id="ARBA00004123"/>
    </source>
</evidence>
<dbReference type="InterPro" id="IPR024738">
    <property type="entry name" value="Hfi1/Tada1"/>
</dbReference>
<dbReference type="Pfam" id="PF12767">
    <property type="entry name" value="SAGA-Tad1"/>
    <property type="match status" value="1"/>
</dbReference>
<evidence type="ECO:0000313" key="6">
    <source>
        <dbReference type="EMBL" id="WRT67658.1"/>
    </source>
</evidence>
<sequence length="451" mass="49792">MSSIPPPSPHIQHSSLNHASSSNSHRPPPVSQHLPFERIDTHSIKQQLHDSLGEDGLPYWKALNGYLLGQIGRGELEAMVRSWLKGDKLELHNTLLLSLLNNASIPPTLYTPMTPASAKKRKRVSYDNPEFDIDDEQVEPKSRVQTWIMGMGGRERARVRRAIFGKATANGEEEEVDDEIVGKKLGAWSTYSPSSLIPPIAIPSRHLPSSHQLSLRLSQYAQTHSLSLAQDTSDEIGDFLAVGLDTHVEDILHGIVHLTGRDRPGIGTVRIPKGTVNEVTLPSIDHRSHSSLGLNGIDRNIGVGHDPKGGPDLPKPDLQTLHHLLLLNQSLQPQVSPAIYKLMNGQTFHEQYTTTPLRSQSQSDPIPSSISQKNRRDTSRIGTANGMTKVKMNGEVKSDLVMNELMESGLLKLDKAGRQSEIDGGDGKKEKKHNLHWKYEDPAVILKDILG</sequence>
<gene>
    <name evidence="6" type="ORF">IL334_004630</name>
</gene>
<feature type="region of interest" description="Disordered" evidence="5">
    <location>
        <begin position="354"/>
        <end position="386"/>
    </location>
</feature>
<feature type="compositionally biased region" description="Low complexity" evidence="5">
    <location>
        <begin position="359"/>
        <end position="372"/>
    </location>
</feature>
<organism evidence="6 7">
    <name type="scientific">Kwoniella shivajii</name>
    <dbReference type="NCBI Taxonomy" id="564305"/>
    <lineage>
        <taxon>Eukaryota</taxon>
        <taxon>Fungi</taxon>
        <taxon>Dikarya</taxon>
        <taxon>Basidiomycota</taxon>
        <taxon>Agaricomycotina</taxon>
        <taxon>Tremellomycetes</taxon>
        <taxon>Tremellales</taxon>
        <taxon>Cryptococcaceae</taxon>
        <taxon>Kwoniella</taxon>
    </lineage>
</organism>
<evidence type="ECO:0000256" key="5">
    <source>
        <dbReference type="SAM" id="MobiDB-lite"/>
    </source>
</evidence>
<protein>
    <recommendedName>
        <fullName evidence="8">Transcriptional coactivator HFI1/ADA1</fullName>
    </recommendedName>
</protein>
<dbReference type="PANTHER" id="PTHR21277">
    <property type="entry name" value="TRANSCRIPTIONAL ADAPTER 1"/>
    <property type="match status" value="1"/>
</dbReference>
<keyword evidence="3" id="KW-0804">Transcription</keyword>
<feature type="compositionally biased region" description="Low complexity" evidence="5">
    <location>
        <begin position="10"/>
        <end position="25"/>
    </location>
</feature>
<proteinExistence type="predicted"/>
<dbReference type="Proteomes" id="UP001329825">
    <property type="component" value="Chromosome 6"/>
</dbReference>
<feature type="region of interest" description="Disordered" evidence="5">
    <location>
        <begin position="1"/>
        <end position="34"/>
    </location>
</feature>
<comment type="subcellular location">
    <subcellularLocation>
        <location evidence="1">Nucleus</location>
    </subcellularLocation>
</comment>
<reference evidence="6 7" key="1">
    <citation type="submission" date="2024-01" db="EMBL/GenBank/DDBJ databases">
        <title>Comparative genomics of Cryptococcus and Kwoniella reveals pathogenesis evolution and contrasting modes of karyotype evolution via chromosome fusion or intercentromeric recombination.</title>
        <authorList>
            <person name="Coelho M.A."/>
            <person name="David-Palma M."/>
            <person name="Shea T."/>
            <person name="Bowers K."/>
            <person name="McGinley-Smith S."/>
            <person name="Mohammad A.W."/>
            <person name="Gnirke A."/>
            <person name="Yurkov A.M."/>
            <person name="Nowrousian M."/>
            <person name="Sun S."/>
            <person name="Cuomo C.A."/>
            <person name="Heitman J."/>
        </authorList>
    </citation>
    <scope>NUCLEOTIDE SEQUENCE [LARGE SCALE GENOMIC DNA]</scope>
    <source>
        <strain evidence="6">CBS 11374</strain>
    </source>
</reference>
<accession>A0ABZ1D0W0</accession>
<evidence type="ECO:0000256" key="2">
    <source>
        <dbReference type="ARBA" id="ARBA00023015"/>
    </source>
</evidence>
<evidence type="ECO:0008006" key="8">
    <source>
        <dbReference type="Google" id="ProtNLM"/>
    </source>
</evidence>
<dbReference type="RefSeq" id="XP_062792398.1">
    <property type="nucleotide sequence ID" value="XM_062936347.1"/>
</dbReference>
<dbReference type="PANTHER" id="PTHR21277:SF5">
    <property type="entry name" value="TRANSCRIPTIONAL ADAPTER 1"/>
    <property type="match status" value="1"/>
</dbReference>
<keyword evidence="4" id="KW-0539">Nucleus</keyword>
<dbReference type="EMBL" id="CP141886">
    <property type="protein sequence ID" value="WRT67658.1"/>
    <property type="molecule type" value="Genomic_DNA"/>
</dbReference>
<evidence type="ECO:0000256" key="3">
    <source>
        <dbReference type="ARBA" id="ARBA00023163"/>
    </source>
</evidence>
<dbReference type="GeneID" id="87956761"/>
<evidence type="ECO:0000256" key="4">
    <source>
        <dbReference type="ARBA" id="ARBA00023242"/>
    </source>
</evidence>
<keyword evidence="7" id="KW-1185">Reference proteome</keyword>